<feature type="non-terminal residue" evidence="5">
    <location>
        <position position="140"/>
    </location>
</feature>
<sequence length="140" mass="16359">SKNRVQLYKNVFQPKLKHPQTLAVIGLVQPLGAIFPIAELHSRWFCLLMKGQRKLPSEEQMLRIVKEDNERNAKRYYESTRHTIQVDWVACMDEIATLVGVKPNLYTIALTDPLLWYKMYFGPCLPYQYRLTGPHPWKGA</sequence>
<dbReference type="AlphaFoldDB" id="A0A443QBZ5"/>
<dbReference type="Pfam" id="PF00743">
    <property type="entry name" value="FMO-like"/>
    <property type="match status" value="1"/>
</dbReference>
<feature type="non-terminal residue" evidence="5">
    <location>
        <position position="1"/>
    </location>
</feature>
<dbReference type="Gene3D" id="3.50.50.60">
    <property type="entry name" value="FAD/NAD(P)-binding domain"/>
    <property type="match status" value="1"/>
</dbReference>
<keyword evidence="3" id="KW-0274">FAD</keyword>
<evidence type="ECO:0000256" key="3">
    <source>
        <dbReference type="ARBA" id="ARBA00022827"/>
    </source>
</evidence>
<comment type="similarity">
    <text evidence="1">Belongs to the FMO family.</text>
</comment>
<name>A0A443QBZ5_9ACAR</name>
<dbReference type="EMBL" id="NCKV01059665">
    <property type="protein sequence ID" value="RWS00538.1"/>
    <property type="molecule type" value="Genomic_DNA"/>
</dbReference>
<dbReference type="SUPFAM" id="SSF51905">
    <property type="entry name" value="FAD/NAD(P)-binding domain"/>
    <property type="match status" value="1"/>
</dbReference>
<accession>A0A443QBZ5</accession>
<dbReference type="Proteomes" id="UP000288716">
    <property type="component" value="Unassembled WGS sequence"/>
</dbReference>
<evidence type="ECO:0000313" key="6">
    <source>
        <dbReference type="Proteomes" id="UP000288716"/>
    </source>
</evidence>
<comment type="caution">
    <text evidence="5">The sequence shown here is derived from an EMBL/GenBank/DDBJ whole genome shotgun (WGS) entry which is preliminary data.</text>
</comment>
<dbReference type="PANTHER" id="PTHR23023">
    <property type="entry name" value="DIMETHYLANILINE MONOOXYGENASE"/>
    <property type="match status" value="1"/>
</dbReference>
<gene>
    <name evidence="5" type="ORF">B4U80_04405</name>
</gene>
<dbReference type="InterPro" id="IPR036188">
    <property type="entry name" value="FAD/NAD-bd_sf"/>
</dbReference>
<evidence type="ECO:0000256" key="1">
    <source>
        <dbReference type="ARBA" id="ARBA00009183"/>
    </source>
</evidence>
<dbReference type="STRING" id="299467.A0A443QBZ5"/>
<dbReference type="GO" id="GO:0004499">
    <property type="term" value="F:N,N-dimethylaniline monooxygenase activity"/>
    <property type="evidence" value="ECO:0007669"/>
    <property type="project" value="InterPro"/>
</dbReference>
<evidence type="ECO:0000256" key="2">
    <source>
        <dbReference type="ARBA" id="ARBA00022630"/>
    </source>
</evidence>
<proteinExistence type="inferred from homology"/>
<reference evidence="5 6" key="1">
    <citation type="journal article" date="2018" name="Gigascience">
        <title>Genomes of trombidid mites reveal novel predicted allergens and laterally-transferred genes associated with secondary metabolism.</title>
        <authorList>
            <person name="Dong X."/>
            <person name="Chaisiri K."/>
            <person name="Xia D."/>
            <person name="Armstrong S.D."/>
            <person name="Fang Y."/>
            <person name="Donnelly M.J."/>
            <person name="Kadowaki T."/>
            <person name="McGarry J.W."/>
            <person name="Darby A.C."/>
            <person name="Makepeace B.L."/>
        </authorList>
    </citation>
    <scope>NUCLEOTIDE SEQUENCE [LARGE SCALE GENOMIC DNA]</scope>
    <source>
        <strain evidence="5">UoL-UT</strain>
    </source>
</reference>
<keyword evidence="6" id="KW-1185">Reference proteome</keyword>
<dbReference type="OrthoDB" id="6503922at2759"/>
<keyword evidence="5" id="KW-0503">Monooxygenase</keyword>
<dbReference type="InterPro" id="IPR050346">
    <property type="entry name" value="FMO-like"/>
</dbReference>
<protein>
    <submittedName>
        <fullName evidence="5">Dimethylaniline monooxygenase [N-oxide-forming] 5-like protein</fullName>
    </submittedName>
</protein>
<keyword evidence="2" id="KW-0285">Flavoprotein</keyword>
<keyword evidence="4" id="KW-0560">Oxidoreductase</keyword>
<evidence type="ECO:0000256" key="4">
    <source>
        <dbReference type="ARBA" id="ARBA00023002"/>
    </source>
</evidence>
<dbReference type="VEuPathDB" id="VectorBase:LDEU014463"/>
<dbReference type="InterPro" id="IPR020946">
    <property type="entry name" value="Flavin_mOase-like"/>
</dbReference>
<dbReference type="GO" id="GO:0050661">
    <property type="term" value="F:NADP binding"/>
    <property type="evidence" value="ECO:0007669"/>
    <property type="project" value="InterPro"/>
</dbReference>
<organism evidence="5 6">
    <name type="scientific">Leptotrombidium deliense</name>
    <dbReference type="NCBI Taxonomy" id="299467"/>
    <lineage>
        <taxon>Eukaryota</taxon>
        <taxon>Metazoa</taxon>
        <taxon>Ecdysozoa</taxon>
        <taxon>Arthropoda</taxon>
        <taxon>Chelicerata</taxon>
        <taxon>Arachnida</taxon>
        <taxon>Acari</taxon>
        <taxon>Acariformes</taxon>
        <taxon>Trombidiformes</taxon>
        <taxon>Prostigmata</taxon>
        <taxon>Anystina</taxon>
        <taxon>Parasitengona</taxon>
        <taxon>Trombiculoidea</taxon>
        <taxon>Trombiculidae</taxon>
        <taxon>Leptotrombidium</taxon>
    </lineage>
</organism>
<evidence type="ECO:0000313" key="5">
    <source>
        <dbReference type="EMBL" id="RWS00538.1"/>
    </source>
</evidence>
<dbReference type="GO" id="GO:0050660">
    <property type="term" value="F:flavin adenine dinucleotide binding"/>
    <property type="evidence" value="ECO:0007669"/>
    <property type="project" value="InterPro"/>
</dbReference>